<gene>
    <name evidence="7" type="ORF">L9F63_015400</name>
</gene>
<accession>A0AAD8A5D5</accession>
<feature type="region of interest" description="Disordered" evidence="4">
    <location>
        <begin position="271"/>
        <end position="357"/>
    </location>
</feature>
<dbReference type="SMART" id="SM00325">
    <property type="entry name" value="RhoGEF"/>
    <property type="match status" value="1"/>
</dbReference>
<dbReference type="PROSITE" id="PS50010">
    <property type="entry name" value="DH_2"/>
    <property type="match status" value="1"/>
</dbReference>
<comment type="subcellular location">
    <subcellularLocation>
        <location evidence="1">Cell projection</location>
        <location evidence="1">Lamellipodium</location>
    </subcellularLocation>
</comment>
<dbReference type="PROSITE" id="PS50003">
    <property type="entry name" value="PH_DOMAIN"/>
    <property type="match status" value="1"/>
</dbReference>
<dbReference type="PANTHER" id="PTHR46026:SF1">
    <property type="entry name" value="RHO-TYPE GUANINE NUCLEOTIDE EXCHANGE FACTOR, ISOFORM F"/>
    <property type="match status" value="1"/>
</dbReference>
<dbReference type="SMART" id="SM00233">
    <property type="entry name" value="PH"/>
    <property type="match status" value="1"/>
</dbReference>
<evidence type="ECO:0000256" key="3">
    <source>
        <dbReference type="ARBA" id="ARBA00023273"/>
    </source>
</evidence>
<dbReference type="InterPro" id="IPR046376">
    <property type="entry name" value="PH_Cool_Pix"/>
</dbReference>
<dbReference type="Gene3D" id="2.30.29.30">
    <property type="entry name" value="Pleckstrin-homology domain (PH domain)/Phosphotyrosine-binding domain (PTB)"/>
    <property type="match status" value="1"/>
</dbReference>
<reference evidence="7" key="2">
    <citation type="submission" date="2023-05" db="EMBL/GenBank/DDBJ databases">
        <authorList>
            <person name="Fouks B."/>
        </authorList>
    </citation>
    <scope>NUCLEOTIDE SEQUENCE</scope>
    <source>
        <strain evidence="7">Stay&amp;Tobe</strain>
        <tissue evidence="7">Testes</tissue>
    </source>
</reference>
<feature type="compositionally biased region" description="Pro residues" evidence="4">
    <location>
        <begin position="281"/>
        <end position="297"/>
    </location>
</feature>
<dbReference type="PANTHER" id="PTHR46026">
    <property type="entry name" value="RHO-TYPE GUANINE NUCLEOTIDE EXCHANGE FACTOR, ISOFORM F"/>
    <property type="match status" value="1"/>
</dbReference>
<feature type="non-terminal residue" evidence="7">
    <location>
        <position position="388"/>
    </location>
</feature>
<keyword evidence="2" id="KW-0344">Guanine-nucleotide releasing factor</keyword>
<evidence type="ECO:0000313" key="8">
    <source>
        <dbReference type="Proteomes" id="UP001233999"/>
    </source>
</evidence>
<name>A0AAD8A5D5_DIPPU</name>
<dbReference type="SUPFAM" id="SSF48065">
    <property type="entry name" value="DBL homology domain (DH-domain)"/>
    <property type="match status" value="1"/>
</dbReference>
<evidence type="ECO:0000259" key="5">
    <source>
        <dbReference type="PROSITE" id="PS50003"/>
    </source>
</evidence>
<dbReference type="CDD" id="cd00160">
    <property type="entry name" value="RhoGEF"/>
    <property type="match status" value="1"/>
</dbReference>
<protein>
    <recommendedName>
        <fullName evidence="9">Rho guanine nucleotide exchange factor 7</fullName>
    </recommendedName>
</protein>
<dbReference type="CDD" id="cd01225">
    <property type="entry name" value="PH_Cool_Pix"/>
    <property type="match status" value="1"/>
</dbReference>
<dbReference type="Pfam" id="PF00621">
    <property type="entry name" value="RhoGEF"/>
    <property type="match status" value="1"/>
</dbReference>
<dbReference type="InterPro" id="IPR035899">
    <property type="entry name" value="DBL_dom_sf"/>
</dbReference>
<feature type="domain" description="DH" evidence="6">
    <location>
        <begin position="1"/>
        <end position="145"/>
    </location>
</feature>
<dbReference type="GO" id="GO:0042995">
    <property type="term" value="C:cell projection"/>
    <property type="evidence" value="ECO:0007669"/>
    <property type="project" value="UniProtKB-SubCell"/>
</dbReference>
<dbReference type="InterPro" id="IPR011993">
    <property type="entry name" value="PH-like_dom_sf"/>
</dbReference>
<evidence type="ECO:0000256" key="2">
    <source>
        <dbReference type="ARBA" id="ARBA00022658"/>
    </source>
</evidence>
<dbReference type="GO" id="GO:0005737">
    <property type="term" value="C:cytoplasm"/>
    <property type="evidence" value="ECO:0007669"/>
    <property type="project" value="TreeGrafter"/>
</dbReference>
<dbReference type="EMBL" id="JASPKZ010003796">
    <property type="protein sequence ID" value="KAJ9592940.1"/>
    <property type="molecule type" value="Genomic_DNA"/>
</dbReference>
<evidence type="ECO:0008006" key="9">
    <source>
        <dbReference type="Google" id="ProtNLM"/>
    </source>
</evidence>
<dbReference type="Pfam" id="PF16614">
    <property type="entry name" value="RhoGEF67_u2"/>
    <property type="match status" value="1"/>
</dbReference>
<evidence type="ECO:0000313" key="7">
    <source>
        <dbReference type="EMBL" id="KAJ9592940.1"/>
    </source>
</evidence>
<evidence type="ECO:0000256" key="1">
    <source>
        <dbReference type="ARBA" id="ARBA00004510"/>
    </source>
</evidence>
<dbReference type="Proteomes" id="UP001233999">
    <property type="component" value="Unassembled WGS sequence"/>
</dbReference>
<dbReference type="GO" id="GO:0005085">
    <property type="term" value="F:guanyl-nucleotide exchange factor activity"/>
    <property type="evidence" value="ECO:0007669"/>
    <property type="project" value="UniProtKB-KW"/>
</dbReference>
<proteinExistence type="predicted"/>
<dbReference type="InterPro" id="IPR000219">
    <property type="entry name" value="DH_dom"/>
</dbReference>
<dbReference type="InterPro" id="IPR001849">
    <property type="entry name" value="PH_domain"/>
</dbReference>
<evidence type="ECO:0000256" key="4">
    <source>
        <dbReference type="SAM" id="MobiDB-lite"/>
    </source>
</evidence>
<dbReference type="AlphaFoldDB" id="A0AAD8A5D5"/>
<sequence length="388" mass="43577">LTREEYRQLVGNIGNVVETHQQLLATLEDCNQRPPTDQRVGKVFITTAPRIKQVHQAYCASHPKAVCILDKYKVELNEFMESQGAASPGILVLTTGLSKPFRRLEKYAGMLQELERHVEENHPDRGDTQRSVSVYKDIASCCSATRRQKELELEVLTSGVRGWEGEDLTCLGEILHMGSVAVGPDHRDRYLVLFPSTLLMLSVSQRMSAFIYEGKLPLTGINVTKLEDTELYKNAFEITGNMIERILAVCQAKEDQHKWVEMLRQQIRLVRKSSVSSPSPATSPPPSKPQPLPPPHMSPLTSRVSISQPSIVRPTTQPANKGWSMSCLRPSPPLRPCLALGRDDNNRKSGRSTKKLNERTFEEDAQILRVIEAYCTSAKTRYTVNSDE</sequence>
<dbReference type="Gene3D" id="1.20.900.10">
    <property type="entry name" value="Dbl homology (DH) domain"/>
    <property type="match status" value="1"/>
</dbReference>
<feature type="domain" description="PH" evidence="5">
    <location>
        <begin position="167"/>
        <end position="268"/>
    </location>
</feature>
<dbReference type="SUPFAM" id="SSF50729">
    <property type="entry name" value="PH domain-like"/>
    <property type="match status" value="1"/>
</dbReference>
<feature type="compositionally biased region" description="Polar residues" evidence="4">
    <location>
        <begin position="300"/>
        <end position="319"/>
    </location>
</feature>
<feature type="non-terminal residue" evidence="7">
    <location>
        <position position="1"/>
    </location>
</feature>
<dbReference type="Pfam" id="PF00169">
    <property type="entry name" value="PH"/>
    <property type="match status" value="1"/>
</dbReference>
<organism evidence="7 8">
    <name type="scientific">Diploptera punctata</name>
    <name type="common">Pacific beetle cockroach</name>
    <dbReference type="NCBI Taxonomy" id="6984"/>
    <lineage>
        <taxon>Eukaryota</taxon>
        <taxon>Metazoa</taxon>
        <taxon>Ecdysozoa</taxon>
        <taxon>Arthropoda</taxon>
        <taxon>Hexapoda</taxon>
        <taxon>Insecta</taxon>
        <taxon>Pterygota</taxon>
        <taxon>Neoptera</taxon>
        <taxon>Polyneoptera</taxon>
        <taxon>Dictyoptera</taxon>
        <taxon>Blattodea</taxon>
        <taxon>Blaberoidea</taxon>
        <taxon>Blaberidae</taxon>
        <taxon>Diplopterinae</taxon>
        <taxon>Diploptera</taxon>
    </lineage>
</organism>
<comment type="caution">
    <text evidence="7">The sequence shown here is derived from an EMBL/GenBank/DDBJ whole genome shotgun (WGS) entry which is preliminary data.</text>
</comment>
<evidence type="ECO:0000259" key="6">
    <source>
        <dbReference type="PROSITE" id="PS50010"/>
    </source>
</evidence>
<keyword evidence="3" id="KW-0966">Cell projection</keyword>
<reference evidence="7" key="1">
    <citation type="journal article" date="2023" name="IScience">
        <title>Live-bearing cockroach genome reveals convergent evolutionary mechanisms linked to viviparity in insects and beyond.</title>
        <authorList>
            <person name="Fouks B."/>
            <person name="Harrison M.C."/>
            <person name="Mikhailova A.A."/>
            <person name="Marchal E."/>
            <person name="English S."/>
            <person name="Carruthers M."/>
            <person name="Jennings E.C."/>
            <person name="Chiamaka E.L."/>
            <person name="Frigard R.A."/>
            <person name="Pippel M."/>
            <person name="Attardo G.M."/>
            <person name="Benoit J.B."/>
            <person name="Bornberg-Bauer E."/>
            <person name="Tobe S.S."/>
        </authorList>
    </citation>
    <scope>NUCLEOTIDE SEQUENCE</scope>
    <source>
        <strain evidence="7">Stay&amp;Tobe</strain>
    </source>
</reference>
<keyword evidence="8" id="KW-1185">Reference proteome</keyword>